<name>A0A1B2JCQ7_PICPA</name>
<dbReference type="InterPro" id="IPR056164">
    <property type="entry name" value="Beta-prop_ELP1_1st"/>
</dbReference>
<comment type="similarity">
    <text evidence="2 5">Belongs to the ELP1/IKA1 family.</text>
</comment>
<feature type="domain" description="ELP1 N-terminal second beta-propeller" evidence="8">
    <location>
        <begin position="416"/>
        <end position="678"/>
    </location>
</feature>
<evidence type="ECO:0000256" key="3">
    <source>
        <dbReference type="ARBA" id="ARBA00022490"/>
    </source>
</evidence>
<dbReference type="InterPro" id="IPR056166">
    <property type="entry name" value="TPR_ELP1"/>
</dbReference>
<dbReference type="Pfam" id="PF04762">
    <property type="entry name" value="Beta-prop_ELP1_1st"/>
    <property type="match status" value="1"/>
</dbReference>
<dbReference type="SUPFAM" id="SSF69322">
    <property type="entry name" value="Tricorn protease domain 2"/>
    <property type="match status" value="1"/>
</dbReference>
<dbReference type="Pfam" id="PF23925">
    <property type="entry name" value="A-sol_ELP1"/>
    <property type="match status" value="1"/>
</dbReference>
<dbReference type="Pfam" id="PF23797">
    <property type="entry name" value="Beta-prop_ELP1_2nd"/>
    <property type="match status" value="1"/>
</dbReference>
<dbReference type="OrthoDB" id="40048at2759"/>
<comment type="function">
    <text evidence="5">Component of the elongator complex which is required for multiple tRNA modifications, including mcm5U (5-methoxycarbonylmethyl uridine), mcm5s2U (5-methoxycarbonylmethyl-2-thiouridine), and ncm5U (5-carbamoylmethyl uridine). The elongator complex catalyzes formation of carboxymethyluridine in the wobble base at position 34 in tRNAs.</text>
</comment>
<dbReference type="GO" id="GO:0033588">
    <property type="term" value="C:elongator holoenzyme complex"/>
    <property type="evidence" value="ECO:0007669"/>
    <property type="project" value="InterPro"/>
</dbReference>
<feature type="domain" description="ELP1 alpha-solenoid" evidence="10">
    <location>
        <begin position="702"/>
        <end position="905"/>
    </location>
</feature>
<dbReference type="Gene3D" id="1.25.40.470">
    <property type="match status" value="1"/>
</dbReference>
<comment type="pathway">
    <text evidence="1">tRNA modification; 5-methoxycarbonylmethyl-2-thiouridine-tRNA biosynthesis.</text>
</comment>
<dbReference type="GO" id="GO:0005634">
    <property type="term" value="C:nucleus"/>
    <property type="evidence" value="ECO:0007669"/>
    <property type="project" value="UniProtKB-SubCell"/>
</dbReference>
<dbReference type="InterPro" id="IPR056169">
    <property type="entry name" value="HB_ELP1"/>
</dbReference>
<dbReference type="Pfam" id="PF23878">
    <property type="entry name" value="TPR_ELP1"/>
    <property type="match status" value="1"/>
</dbReference>
<evidence type="ECO:0000259" key="8">
    <source>
        <dbReference type="Pfam" id="PF23797"/>
    </source>
</evidence>
<evidence type="ECO:0000259" key="11">
    <source>
        <dbReference type="Pfam" id="PF23936"/>
    </source>
</evidence>
<feature type="domain" description="ELP1 first N-terminal beta-propeller" evidence="7">
    <location>
        <begin position="1"/>
        <end position="378"/>
    </location>
</feature>
<evidence type="ECO:0000313" key="12">
    <source>
        <dbReference type="EMBL" id="ANZ75605.1"/>
    </source>
</evidence>
<organism evidence="12 13">
    <name type="scientific">Komagataella pastoris</name>
    <name type="common">Yeast</name>
    <name type="synonym">Pichia pastoris</name>
    <dbReference type="NCBI Taxonomy" id="4922"/>
    <lineage>
        <taxon>Eukaryota</taxon>
        <taxon>Fungi</taxon>
        <taxon>Dikarya</taxon>
        <taxon>Ascomycota</taxon>
        <taxon>Saccharomycotina</taxon>
        <taxon>Pichiomycetes</taxon>
        <taxon>Pichiales</taxon>
        <taxon>Pichiaceae</taxon>
        <taxon>Komagataella</taxon>
    </lineage>
</organism>
<keyword evidence="3 5" id="KW-0963">Cytoplasm</keyword>
<evidence type="ECO:0000256" key="1">
    <source>
        <dbReference type="ARBA" id="ARBA00005043"/>
    </source>
</evidence>
<keyword evidence="13" id="KW-1185">Reference proteome</keyword>
<gene>
    <name evidence="12" type="primary">IKI3</name>
    <name evidence="12" type="ORF">ATY40_BA7502150</name>
</gene>
<dbReference type="GO" id="GO:0005829">
    <property type="term" value="C:cytosol"/>
    <property type="evidence" value="ECO:0007669"/>
    <property type="project" value="TreeGrafter"/>
</dbReference>
<dbReference type="Proteomes" id="UP000094565">
    <property type="component" value="Chromosome 2"/>
</dbReference>
<dbReference type="PANTHER" id="PTHR12747">
    <property type="entry name" value="ELONGATOR COMPLEX PROTEIN 1"/>
    <property type="match status" value="1"/>
</dbReference>
<feature type="region of interest" description="Disordered" evidence="6">
    <location>
        <begin position="1173"/>
        <end position="1197"/>
    </location>
</feature>
<reference evidence="12 13" key="1">
    <citation type="submission" date="2016-02" db="EMBL/GenBank/DDBJ databases">
        <title>Comparative genomic and transcriptomic foundation for Pichia pastoris.</title>
        <authorList>
            <person name="Love K.R."/>
            <person name="Shah K.A."/>
            <person name="Whittaker C.A."/>
            <person name="Wu J."/>
            <person name="Bartlett M.C."/>
            <person name="Ma D."/>
            <person name="Leeson R.L."/>
            <person name="Priest M."/>
            <person name="Young S.K."/>
            <person name="Love J.C."/>
        </authorList>
    </citation>
    <scope>NUCLEOTIDE SEQUENCE [LARGE SCALE GENOMIC DNA]</scope>
    <source>
        <strain evidence="12 13">ATCC 28485</strain>
    </source>
</reference>
<keyword evidence="4" id="KW-0819">tRNA processing</keyword>
<keyword evidence="5" id="KW-0539">Nucleus</keyword>
<dbReference type="GO" id="GO:0000049">
    <property type="term" value="F:tRNA binding"/>
    <property type="evidence" value="ECO:0007669"/>
    <property type="project" value="TreeGrafter"/>
</dbReference>
<evidence type="ECO:0000259" key="10">
    <source>
        <dbReference type="Pfam" id="PF23925"/>
    </source>
</evidence>
<protein>
    <recommendedName>
        <fullName evidence="5">Elongator complex protein 1</fullName>
    </recommendedName>
</protein>
<dbReference type="InterPro" id="IPR056165">
    <property type="entry name" value="Beta-prop_ELP1_2nd"/>
</dbReference>
<feature type="domain" description="ELP1 three-helical bundle" evidence="11">
    <location>
        <begin position="1089"/>
        <end position="1263"/>
    </location>
</feature>
<dbReference type="PANTHER" id="PTHR12747:SF0">
    <property type="entry name" value="ELONGATOR COMPLEX PROTEIN 1"/>
    <property type="match status" value="1"/>
</dbReference>
<evidence type="ECO:0000259" key="7">
    <source>
        <dbReference type="Pfam" id="PF04762"/>
    </source>
</evidence>
<comment type="subcellular location">
    <subcellularLocation>
        <location evidence="5">Cytoplasm</location>
    </subcellularLocation>
    <subcellularLocation>
        <location evidence="5">Nucleus</location>
    </subcellularLocation>
</comment>
<dbReference type="PIRSF" id="PIRSF017233">
    <property type="entry name" value="IKAP"/>
    <property type="match status" value="1"/>
</dbReference>
<accession>A0A1B2JCQ7</accession>
<feature type="domain" description="ELP1 TPR" evidence="9">
    <location>
        <begin position="914"/>
        <end position="1076"/>
    </location>
</feature>
<dbReference type="UniPathway" id="UPA00988"/>
<evidence type="ECO:0000259" key="9">
    <source>
        <dbReference type="Pfam" id="PF23878"/>
    </source>
</evidence>
<evidence type="ECO:0000256" key="6">
    <source>
        <dbReference type="SAM" id="MobiDB-lite"/>
    </source>
</evidence>
<evidence type="ECO:0000256" key="4">
    <source>
        <dbReference type="ARBA" id="ARBA00022694"/>
    </source>
</evidence>
<dbReference type="InterPro" id="IPR006849">
    <property type="entry name" value="Elp1"/>
</dbReference>
<dbReference type="EMBL" id="CP014585">
    <property type="protein sequence ID" value="ANZ75605.1"/>
    <property type="molecule type" value="Genomic_DNA"/>
</dbReference>
<sequence>MRNLVVLNKGEIVVESRTYPELRVLDSVFDSISDTITVALGKNESGIIEVQQFMKDGQVLVLASFSIDPNDKLLSFEHFGDSSQLVFVFEMGDIVTATYDITRPDSDSTLVEIVGSIDCGIATSCWSPDQETLSLLTKEQNLILLSRLFEPIAEKFLDPNDVKQNTQVSVGWGKKETQFKGKGARALEREKESLKHAGLENTDEMRDPTLGTYQSGGLSPFDSHSVKISWRGDCEYFSITSIVEVENTNRRVIRVYSRNGQLDSCSEPIDGLEGNLSWKPQGSLIASTQRRHDEEMLETVLDLVFFERNGLRHGEFGSRLPPNSKIIDLAWSCNSEILAFQLENSIQLWTSKNYHWYLKQELFLSSSATIEVFRFHPEKPLRLMVASSHVLEIVDLAFNTKNGPNISGLDVGMSLVVDGTTCMITPLSIANVPPPVSFRDFDVLEPILDLAVSKSNTRFATLTANYTFIHEAADIRATPKEMSLINKTSYCSFDEQARQVAIVGTDHVAILVDSLDGLSRIVIFSIEDISSPEVVGITETMNKVVLLKPRSDFSVLTYETIDGTVYEVEMSNLAETKPIVTFPQLCFDYEVSIRNPELWADEVSSVCFGISSNGKLYGNDVLISPAVTSIKITESLLVFTTAQHQLKFVHLLNKFETANEIESDDERTRMIERGSLLVSVIPSRASVVLQAPRGNLETIYPRIMVLTGVREDIKALRYKEAFSTCRSHRIDLDILHDYNPQLFFDNLEHFVNELSSVEYLDLFLSCLHEEDVSETKYKETLNLTSQVNNLTLERLQPSVGSKVNKICEGILSVLLRPEYSKKYWQSILTAYACQNPPNLEDALRLIGSFTEESEIEKSVQHLCFLQDVNKIYNIALSLYDIPLTLMVAQQSQKDPKEYLPFLQNLHVQPQLRKEFLINDHLKNYEKALRSLSQISAEDQQDIEDETIEYIVSKKLFQYALNLYRYDNEKSKKVLEKYSDYLHGTQEFVDAAITYEMLGDKDSALEDYILAKRWQEALSIATTHVESHSQLKDICERLITGLNDMHDYSSSAEIELRYLNNVEESLRLFGKDYQFDRAILTCVDLKRPELIESIIDPSIREGFGIVAELLADCKGQVNSQLNRLRELRAKKQEDPYAFYGDTMEQDTPDNVSIAASETSTKESFFTRYTGKTAGTAKTGASRKTAKNRRREERKKARGKKGTIYEEEYLVKSVSRLIERLENTEAEAVRLIEALIRRNMREQAYQIQKQFVEVLNLLKANVQEIYDIKEKDRERVDDNGMVYYVPEIPVPTIREFPEKHVLKF</sequence>
<evidence type="ECO:0000256" key="2">
    <source>
        <dbReference type="ARBA" id="ARBA00006086"/>
    </source>
</evidence>
<proteinExistence type="inferred from homology"/>
<evidence type="ECO:0000256" key="5">
    <source>
        <dbReference type="PIRNR" id="PIRNR017233"/>
    </source>
</evidence>
<evidence type="ECO:0000313" key="13">
    <source>
        <dbReference type="Proteomes" id="UP000094565"/>
    </source>
</evidence>
<dbReference type="Pfam" id="PF23936">
    <property type="entry name" value="HB_ELP1"/>
    <property type="match status" value="1"/>
</dbReference>
<dbReference type="InterPro" id="IPR036322">
    <property type="entry name" value="WD40_repeat_dom_sf"/>
</dbReference>
<dbReference type="InterPro" id="IPR056167">
    <property type="entry name" value="A-sol_ELP1"/>
</dbReference>
<dbReference type="GO" id="GO:0002926">
    <property type="term" value="P:tRNA wobble base 5-methoxycarbonylmethyl-2-thiouridinylation"/>
    <property type="evidence" value="ECO:0007669"/>
    <property type="project" value="TreeGrafter"/>
</dbReference>
<dbReference type="SUPFAM" id="SSF50978">
    <property type="entry name" value="WD40 repeat-like"/>
    <property type="match status" value="1"/>
</dbReference>